<evidence type="ECO:0000256" key="3">
    <source>
        <dbReference type="ARBA" id="ARBA00022771"/>
    </source>
</evidence>
<dbReference type="CDD" id="cd06157">
    <property type="entry name" value="NR_LBD"/>
    <property type="match status" value="1"/>
</dbReference>
<dbReference type="SMART" id="SM00399">
    <property type="entry name" value="ZnF_C4"/>
    <property type="match status" value="1"/>
</dbReference>
<evidence type="ECO:0000256" key="9">
    <source>
        <dbReference type="ARBA" id="ARBA00023242"/>
    </source>
</evidence>
<dbReference type="PROSITE" id="PS00031">
    <property type="entry name" value="NUCLEAR_REC_DBD_1"/>
    <property type="match status" value="1"/>
</dbReference>
<dbReference type="RefSeq" id="XP_053582595.1">
    <property type="nucleotide sequence ID" value="XM_053733682.1"/>
</dbReference>
<dbReference type="Gene3D" id="3.30.50.10">
    <property type="entry name" value="Erythroid Transcription Factor GATA-1, subunit A"/>
    <property type="match status" value="1"/>
</dbReference>
<dbReference type="AlphaFoldDB" id="A0A6A5GFY9"/>
<dbReference type="SUPFAM" id="SSF48508">
    <property type="entry name" value="Nuclear receptor ligand-binding domain"/>
    <property type="match status" value="2"/>
</dbReference>
<organism evidence="13 14">
    <name type="scientific">Caenorhabditis remanei</name>
    <name type="common">Caenorhabditis vulgaris</name>
    <dbReference type="NCBI Taxonomy" id="31234"/>
    <lineage>
        <taxon>Eukaryota</taxon>
        <taxon>Metazoa</taxon>
        <taxon>Ecdysozoa</taxon>
        <taxon>Nematoda</taxon>
        <taxon>Chromadorea</taxon>
        <taxon>Rhabditida</taxon>
        <taxon>Rhabditina</taxon>
        <taxon>Rhabditomorpha</taxon>
        <taxon>Rhabditoidea</taxon>
        <taxon>Rhabditidae</taxon>
        <taxon>Peloderinae</taxon>
        <taxon>Caenorhabditis</taxon>
    </lineage>
</organism>
<dbReference type="PROSITE" id="PS51843">
    <property type="entry name" value="NR_LBD"/>
    <property type="match status" value="1"/>
</dbReference>
<dbReference type="InterPro" id="IPR035500">
    <property type="entry name" value="NHR-like_dom_sf"/>
</dbReference>
<keyword evidence="5 10" id="KW-0805">Transcription regulation</keyword>
<evidence type="ECO:0000313" key="14">
    <source>
        <dbReference type="Proteomes" id="UP000483820"/>
    </source>
</evidence>
<evidence type="ECO:0000256" key="5">
    <source>
        <dbReference type="ARBA" id="ARBA00023015"/>
    </source>
</evidence>
<dbReference type="GeneID" id="9802058"/>
<evidence type="ECO:0000313" key="13">
    <source>
        <dbReference type="EMBL" id="KAF1754050.1"/>
    </source>
</evidence>
<reference evidence="13 14" key="1">
    <citation type="submission" date="2019-12" db="EMBL/GenBank/DDBJ databases">
        <title>Chromosome-level assembly of the Caenorhabditis remanei genome.</title>
        <authorList>
            <person name="Teterina A.A."/>
            <person name="Willis J.H."/>
            <person name="Phillips P.C."/>
        </authorList>
    </citation>
    <scope>NUCLEOTIDE SEQUENCE [LARGE SCALE GENOMIC DNA]</scope>
    <source>
        <strain evidence="13 14">PX506</strain>
        <tissue evidence="13">Whole organism</tissue>
    </source>
</reference>
<dbReference type="EMBL" id="WUAV01000005">
    <property type="protein sequence ID" value="KAF1754050.1"/>
    <property type="molecule type" value="Genomic_DNA"/>
</dbReference>
<sequence length="503" mass="58522">MTIKISLDRPNVCAVCHQKAYGYNYEVVSCNACKMFFRRAINEKVDDVCKRKRDCFADEKDLYTTRPKCRACRFNKCLALGMRQHSKSTESSDEFSSSPSPQVSVLVVVQKPIVTQAHVDSRVFLSLRYMNQVRRDVYRIISVCEDPSFLDLVAQDSNLERYRQPKEIKWESTERKLKPWGSLGVLLIVEVVKTMEFYQQLLLSDRVILLKNVAFKSHHLSIAFDSYVEKKGRVIAPTGDEMFPKVLFDIPNCREIIMELLTTPMQPLIELNLTENEFLLLNMIVICNPVRPPVSALGGLSLRGQDIIGNLQKHYTRILLNICMIEDPRHGPTRFTEILAINQRLQRQSDLTSDVVQALRSDWEPRFHFSRILIEACKEEEPYIKEISAQAKETLYHYQAHYTQLLLQQCLQTDPRNGPARLLELLRVVAHLNKQIWKTKQLFFVMKEFWKPDYLIPKESLACHLVLNLCLLITNNSMPEYCSIAAYRTIQYQDTIDLQHLWQ</sequence>
<keyword evidence="3 10" id="KW-0863">Zinc-finger</keyword>
<name>A0A6A5GFY9_CAERE</name>
<dbReference type="GO" id="GO:0003700">
    <property type="term" value="F:DNA-binding transcription factor activity"/>
    <property type="evidence" value="ECO:0007669"/>
    <property type="project" value="InterPro"/>
</dbReference>
<dbReference type="Pfam" id="PF00105">
    <property type="entry name" value="zf-C4"/>
    <property type="match status" value="1"/>
</dbReference>
<evidence type="ECO:0000259" key="11">
    <source>
        <dbReference type="PROSITE" id="PS51030"/>
    </source>
</evidence>
<feature type="domain" description="Nuclear receptor" evidence="11">
    <location>
        <begin position="10"/>
        <end position="89"/>
    </location>
</feature>
<dbReference type="Proteomes" id="UP000483820">
    <property type="component" value="Chromosome V"/>
</dbReference>
<dbReference type="PANTHER" id="PTHR45886:SF14">
    <property type="entry name" value="NUCLEAR HORMONE RECEPTOR FAMILY-RELATED"/>
    <property type="match status" value="1"/>
</dbReference>
<evidence type="ECO:0000256" key="10">
    <source>
        <dbReference type="RuleBase" id="RU004334"/>
    </source>
</evidence>
<comment type="similarity">
    <text evidence="1 10">Belongs to the nuclear hormone receptor family.</text>
</comment>
<dbReference type="GO" id="GO:0043565">
    <property type="term" value="F:sequence-specific DNA binding"/>
    <property type="evidence" value="ECO:0007669"/>
    <property type="project" value="InterPro"/>
</dbReference>
<keyword evidence="4 10" id="KW-0862">Zinc</keyword>
<evidence type="ECO:0000256" key="6">
    <source>
        <dbReference type="ARBA" id="ARBA00023125"/>
    </source>
</evidence>
<proteinExistence type="inferred from homology"/>
<evidence type="ECO:0000256" key="1">
    <source>
        <dbReference type="ARBA" id="ARBA00005993"/>
    </source>
</evidence>
<dbReference type="PRINTS" id="PR00047">
    <property type="entry name" value="STROIDFINGER"/>
</dbReference>
<dbReference type="SUPFAM" id="SSF57716">
    <property type="entry name" value="Glucocorticoid receptor-like (DNA-binding domain)"/>
    <property type="match status" value="1"/>
</dbReference>
<evidence type="ECO:0000256" key="4">
    <source>
        <dbReference type="ARBA" id="ARBA00022833"/>
    </source>
</evidence>
<dbReference type="CTD" id="9802058"/>
<comment type="caution">
    <text evidence="13">The sequence shown here is derived from an EMBL/GenBank/DDBJ whole genome shotgun (WGS) entry which is preliminary data.</text>
</comment>
<dbReference type="Gene3D" id="1.10.565.10">
    <property type="entry name" value="Retinoid X Receptor"/>
    <property type="match status" value="1"/>
</dbReference>
<dbReference type="PROSITE" id="PS51030">
    <property type="entry name" value="NUCLEAR_REC_DBD_2"/>
    <property type="match status" value="1"/>
</dbReference>
<evidence type="ECO:0000259" key="12">
    <source>
        <dbReference type="PROSITE" id="PS51843"/>
    </source>
</evidence>
<protein>
    <submittedName>
        <fullName evidence="13">Uncharacterized protein</fullName>
    </submittedName>
</protein>
<dbReference type="GO" id="GO:0005634">
    <property type="term" value="C:nucleus"/>
    <property type="evidence" value="ECO:0007669"/>
    <property type="project" value="UniProtKB-SubCell"/>
</dbReference>
<dbReference type="GO" id="GO:0008270">
    <property type="term" value="F:zinc ion binding"/>
    <property type="evidence" value="ECO:0007669"/>
    <property type="project" value="UniProtKB-KW"/>
</dbReference>
<dbReference type="KEGG" id="crq:GCK72_020608"/>
<dbReference type="PANTHER" id="PTHR45886">
    <property type="entry name" value="NUCLEAR HORMONE RECEPTOR FAMILY-RELATED-RELATED"/>
    <property type="match status" value="1"/>
</dbReference>
<keyword evidence="6 10" id="KW-0238">DNA-binding</keyword>
<keyword evidence="8 10" id="KW-0675">Receptor</keyword>
<dbReference type="InterPro" id="IPR000536">
    <property type="entry name" value="Nucl_hrmn_rcpt_lig-bd"/>
</dbReference>
<keyword evidence="9 10" id="KW-0539">Nucleus</keyword>
<evidence type="ECO:0000256" key="8">
    <source>
        <dbReference type="ARBA" id="ARBA00023170"/>
    </source>
</evidence>
<dbReference type="Pfam" id="PF00104">
    <property type="entry name" value="Hormone_recep"/>
    <property type="match status" value="1"/>
</dbReference>
<accession>A0A6A5GFY9</accession>
<comment type="subcellular location">
    <subcellularLocation>
        <location evidence="10">Nucleus</location>
    </subcellularLocation>
</comment>
<dbReference type="SMART" id="SM00430">
    <property type="entry name" value="HOLI"/>
    <property type="match status" value="1"/>
</dbReference>
<feature type="domain" description="NR LBD" evidence="12">
    <location>
        <begin position="129"/>
        <end position="378"/>
    </location>
</feature>
<evidence type="ECO:0000256" key="2">
    <source>
        <dbReference type="ARBA" id="ARBA00022723"/>
    </source>
</evidence>
<gene>
    <name evidence="13" type="ORF">GCK72_020608</name>
</gene>
<keyword evidence="2 10" id="KW-0479">Metal-binding</keyword>
<evidence type="ECO:0000256" key="7">
    <source>
        <dbReference type="ARBA" id="ARBA00023163"/>
    </source>
</evidence>
<dbReference type="InterPro" id="IPR001628">
    <property type="entry name" value="Znf_hrmn_rcpt"/>
</dbReference>
<dbReference type="InterPro" id="IPR013088">
    <property type="entry name" value="Znf_NHR/GATA"/>
</dbReference>
<keyword evidence="7 10" id="KW-0804">Transcription</keyword>